<evidence type="ECO:0000256" key="1">
    <source>
        <dbReference type="SAM" id="Coils"/>
    </source>
</evidence>
<dbReference type="Gene3D" id="3.10.50.30">
    <property type="entry name" value="Transcription elongation factor, GreA/GreB, C-terminal domain"/>
    <property type="match status" value="1"/>
</dbReference>
<sequence length="160" mass="17722">MNKSALLEQILIKLEVVHQGAVDAAQRAYETATDEENEAENKYDTLGLEASYLAHGQSKRVAECENDLIVFKKFKPNVFSNDMSIDIGALVSVEDEAGLEQLIFISPVSGGLKFTFNRKQVTMVTPSSPLGSVLLNHFVDDEVVVNLAENNKRYQIIAVY</sequence>
<accession>A0A3B0XAI2</accession>
<reference evidence="2" key="1">
    <citation type="submission" date="2018-06" db="EMBL/GenBank/DDBJ databases">
        <authorList>
            <person name="Zhirakovskaya E."/>
        </authorList>
    </citation>
    <scope>NUCLEOTIDE SEQUENCE</scope>
</reference>
<dbReference type="GO" id="GO:0003677">
    <property type="term" value="F:DNA binding"/>
    <property type="evidence" value="ECO:0007669"/>
    <property type="project" value="InterPro"/>
</dbReference>
<gene>
    <name evidence="2" type="ORF">MNBD_GAMMA08-2296</name>
</gene>
<dbReference type="AlphaFoldDB" id="A0A3B0XAI2"/>
<keyword evidence="2" id="KW-0251">Elongation factor</keyword>
<evidence type="ECO:0000313" key="2">
    <source>
        <dbReference type="EMBL" id="VAW58479.1"/>
    </source>
</evidence>
<dbReference type="GO" id="GO:0032784">
    <property type="term" value="P:regulation of DNA-templated transcription elongation"/>
    <property type="evidence" value="ECO:0007669"/>
    <property type="project" value="InterPro"/>
</dbReference>
<dbReference type="InterPro" id="IPR023459">
    <property type="entry name" value="Tscrpt_elong_fac_GreA/B_fam"/>
</dbReference>
<organism evidence="2">
    <name type="scientific">hydrothermal vent metagenome</name>
    <dbReference type="NCBI Taxonomy" id="652676"/>
    <lineage>
        <taxon>unclassified sequences</taxon>
        <taxon>metagenomes</taxon>
        <taxon>ecological metagenomes</taxon>
    </lineage>
</organism>
<feature type="coiled-coil region" evidence="1">
    <location>
        <begin position="22"/>
        <end position="49"/>
    </location>
</feature>
<dbReference type="SUPFAM" id="SSF54534">
    <property type="entry name" value="FKBP-like"/>
    <property type="match status" value="1"/>
</dbReference>
<keyword evidence="2" id="KW-0648">Protein biosynthesis</keyword>
<proteinExistence type="predicted"/>
<protein>
    <submittedName>
        <fullName evidence="2">Transcription elongation factor</fullName>
    </submittedName>
</protein>
<keyword evidence="1" id="KW-0175">Coiled coil</keyword>
<name>A0A3B0XAI2_9ZZZZ</name>
<dbReference type="PIRSF" id="PIRSF006092">
    <property type="entry name" value="GreA_GreB"/>
    <property type="match status" value="1"/>
</dbReference>
<dbReference type="EMBL" id="UOFH01000012">
    <property type="protein sequence ID" value="VAW58479.1"/>
    <property type="molecule type" value="Genomic_DNA"/>
</dbReference>
<dbReference type="InterPro" id="IPR036953">
    <property type="entry name" value="GreA/GreB_C_sf"/>
</dbReference>
<dbReference type="GO" id="GO:0003746">
    <property type="term" value="F:translation elongation factor activity"/>
    <property type="evidence" value="ECO:0007669"/>
    <property type="project" value="UniProtKB-KW"/>
</dbReference>
<dbReference type="GO" id="GO:0070063">
    <property type="term" value="F:RNA polymerase binding"/>
    <property type="evidence" value="ECO:0007669"/>
    <property type="project" value="InterPro"/>
</dbReference>